<evidence type="ECO:0000256" key="5">
    <source>
        <dbReference type="ARBA" id="ARBA00022741"/>
    </source>
</evidence>
<keyword evidence="13" id="KW-0378">Hydrolase</keyword>
<dbReference type="PROSITE" id="PS50893">
    <property type="entry name" value="ABC_TRANSPORTER_2"/>
    <property type="match status" value="2"/>
</dbReference>
<reference evidence="16" key="2">
    <citation type="journal article" date="2019" name="bioRxiv">
        <title>Genomics, evolutionary history and diagnostics of the Alternaria alternata species group including apple and Asian pear pathotypes.</title>
        <authorList>
            <person name="Armitage A.D."/>
            <person name="Cockerton H.M."/>
            <person name="Sreenivasaprasad S."/>
            <person name="Woodhall J.W."/>
            <person name="Lane C.R."/>
            <person name="Harrison R.J."/>
            <person name="Clarkson J.P."/>
        </authorList>
    </citation>
    <scope>NUCLEOTIDE SEQUENCE [LARGE SCALE GENOMIC DNA]</scope>
    <source>
        <strain evidence="16">FERA 1177</strain>
    </source>
</reference>
<dbReference type="PANTHER" id="PTHR43394">
    <property type="entry name" value="ATP-DEPENDENT PERMEASE MDL1, MITOCHONDRIAL"/>
    <property type="match status" value="1"/>
</dbReference>
<accession>A0A177DIY9</accession>
<evidence type="ECO:0000256" key="2">
    <source>
        <dbReference type="ARBA" id="ARBA00007577"/>
    </source>
</evidence>
<name>A0A177DIY9_ALTAL</name>
<dbReference type="Pfam" id="PF00664">
    <property type="entry name" value="ABC_membrane"/>
    <property type="match status" value="2"/>
</dbReference>
<feature type="domain" description="ABC transporter" evidence="11">
    <location>
        <begin position="1113"/>
        <end position="1350"/>
    </location>
</feature>
<dbReference type="OMA" id="LTMEDTI"/>
<dbReference type="InterPro" id="IPR027417">
    <property type="entry name" value="P-loop_NTPase"/>
</dbReference>
<feature type="domain" description="ABC transmembrane type-1" evidence="12">
    <location>
        <begin position="793"/>
        <end position="1079"/>
    </location>
</feature>
<dbReference type="VEuPathDB" id="FungiDB:CC77DRAFT_1062463"/>
<dbReference type="Pfam" id="PF00005">
    <property type="entry name" value="ABC_tran"/>
    <property type="match status" value="3"/>
</dbReference>
<dbReference type="RefSeq" id="XP_018384728.1">
    <property type="nucleotide sequence ID" value="XM_018528521.1"/>
</dbReference>
<dbReference type="CDD" id="cd18577">
    <property type="entry name" value="ABC_6TM_Pgp_ABCB1_D1_like"/>
    <property type="match status" value="1"/>
</dbReference>
<evidence type="ECO:0000256" key="6">
    <source>
        <dbReference type="ARBA" id="ARBA00022840"/>
    </source>
</evidence>
<keyword evidence="6" id="KW-0067">ATP-binding</keyword>
<feature type="transmembrane region" description="Helical" evidence="10">
    <location>
        <begin position="310"/>
        <end position="333"/>
    </location>
</feature>
<dbReference type="Gene3D" id="1.20.1560.10">
    <property type="entry name" value="ABC transporter type 1, transmembrane domain"/>
    <property type="match status" value="1"/>
</dbReference>
<feature type="region of interest" description="Disordered" evidence="9">
    <location>
        <begin position="32"/>
        <end position="52"/>
    </location>
</feature>
<evidence type="ECO:0000256" key="8">
    <source>
        <dbReference type="ARBA" id="ARBA00023136"/>
    </source>
</evidence>
<feature type="transmembrane region" description="Helical" evidence="10">
    <location>
        <begin position="133"/>
        <end position="154"/>
    </location>
</feature>
<feature type="transmembrane region" description="Helical" evidence="10">
    <location>
        <begin position="937"/>
        <end position="955"/>
    </location>
</feature>
<dbReference type="PANTHER" id="PTHR43394:SF27">
    <property type="entry name" value="ATP-DEPENDENT TRANSLOCASE ABCB1-LIKE"/>
    <property type="match status" value="1"/>
</dbReference>
<feature type="region of interest" description="Disordered" evidence="9">
    <location>
        <begin position="466"/>
        <end position="534"/>
    </location>
</feature>
<evidence type="ECO:0000313" key="14">
    <source>
        <dbReference type="EMBL" id="RYN70677.1"/>
    </source>
</evidence>
<feature type="compositionally biased region" description="Basic and acidic residues" evidence="9">
    <location>
        <begin position="499"/>
        <end position="522"/>
    </location>
</feature>
<protein>
    <submittedName>
        <fullName evidence="14">Multidrug resistance protein 2</fullName>
    </submittedName>
    <submittedName>
        <fullName evidence="13">p-loop containing nucleoside triphosphate hydrolase protein</fullName>
    </submittedName>
</protein>
<organism evidence="13 15">
    <name type="scientific">Alternaria alternata</name>
    <name type="common">Alternaria rot fungus</name>
    <name type="synonym">Torula alternata</name>
    <dbReference type="NCBI Taxonomy" id="5599"/>
    <lineage>
        <taxon>Eukaryota</taxon>
        <taxon>Fungi</taxon>
        <taxon>Dikarya</taxon>
        <taxon>Ascomycota</taxon>
        <taxon>Pezizomycotina</taxon>
        <taxon>Dothideomycetes</taxon>
        <taxon>Pleosporomycetidae</taxon>
        <taxon>Pleosporales</taxon>
        <taxon>Pleosporineae</taxon>
        <taxon>Pleosporaceae</taxon>
        <taxon>Alternaria</taxon>
        <taxon>Alternaria sect. Alternaria</taxon>
        <taxon>Alternaria alternata complex</taxon>
    </lineage>
</organism>
<dbReference type="EMBL" id="KV441481">
    <property type="protein sequence ID" value="OAG19307.1"/>
    <property type="molecule type" value="Genomic_DNA"/>
</dbReference>
<evidence type="ECO:0000313" key="16">
    <source>
        <dbReference type="Proteomes" id="UP000291422"/>
    </source>
</evidence>
<feature type="domain" description="ABC transporter" evidence="11">
    <location>
        <begin position="407"/>
        <end position="722"/>
    </location>
</feature>
<reference evidence="13 15" key="1">
    <citation type="submission" date="2016-05" db="EMBL/GenBank/DDBJ databases">
        <title>Comparative analysis of secretome profiles of manganese(II)-oxidizing ascomycete fungi.</title>
        <authorList>
            <consortium name="DOE Joint Genome Institute"/>
            <person name="Zeiner C.A."/>
            <person name="Purvine S.O."/>
            <person name="Zink E.M."/>
            <person name="Wu S."/>
            <person name="Pasa-Tolic L."/>
            <person name="Chaput D.L."/>
            <person name="Haridas S."/>
            <person name="Grigoriev I.V."/>
            <person name="Santelli C.M."/>
            <person name="Hansel C.M."/>
        </authorList>
    </citation>
    <scope>NUCLEOTIDE SEQUENCE [LARGE SCALE GENOMIC DNA]</scope>
    <source>
        <strain evidence="13 15">SRC1lrK2f</strain>
    </source>
</reference>
<feature type="transmembrane region" description="Helical" evidence="10">
    <location>
        <begin position="788"/>
        <end position="812"/>
    </location>
</feature>
<dbReference type="EMBL" id="PDXD01000038">
    <property type="protein sequence ID" value="RYN70677.1"/>
    <property type="molecule type" value="Genomic_DNA"/>
</dbReference>
<dbReference type="Gene3D" id="3.40.50.300">
    <property type="entry name" value="P-loop containing nucleotide triphosphate hydrolases"/>
    <property type="match status" value="2"/>
</dbReference>
<dbReference type="CDD" id="cd18578">
    <property type="entry name" value="ABC_6TM_Pgp_ABCB1_D2_like"/>
    <property type="match status" value="1"/>
</dbReference>
<feature type="transmembrane region" description="Helical" evidence="10">
    <location>
        <begin position="206"/>
        <end position="223"/>
    </location>
</feature>
<sequence>MDSSIADSRLPPRPTTNAEAENAALATQILETGTEEKQGATEAVEKDGESSTKAKKVPQAGLKNYFRVFSYGSKLDFWLMFLCCVTSIASGVTFPLMNVVFGQLVGSFTNYFIPGTTMTAGEFQAEINRLTLFLLYLFIAKFVLSYIAMLTIRISGLRISAALRLAYLRALFAQPVSVIDTISPGKVSTRITTSSNTVQLAISQHFAMLFQSLAFVIGAYVVAFVKGPLLTVVASASLPFILIISGALVPPFIRIHKVTEKHHEDASAMAFEMFSSVRIVAAFGAEAKLARQHESLLDKAAKNERRAAPLMGLMMSPLMVGQYGTFAIAFWFGIKQYSEGKSSDIGVIVVVLFSVMMAIMNISRVVSPIIAIAKASSAATELFITIDAPIPNTAGVKEPDISANSNIIFDNVAFSYPSRPNVQILGGLDLEFEAGKVTAIVGPSGSGKSTIVGLVQRWYDLSGTTATVPSDADQDHLSPPNDASKAKDGGSKKSSWFKKRAEPKTEDKQASTEAVEHDKSKDDEPELGPNTCTGNIRTGNTNLLDVDLKWWRSQIGLVQQEPFLFNDTLYNNVAFGLTGTQYEDLPKEDKMKMVENACREAYAEEFVAKLPEGYETLVGESGIKLSGGQRQRVAIARSIIKQPAILILDEATSAIDVRTERIVQQALDRVSKNRTTIVIAHRLSTIRRADKIVVLRRGQLVEQGTHEELLKIEAGVYYGLVHAQEITMEAEQDADVDALEKVKSTDTTIIEEHKHSNQISEAAADPEYKQQGLLGSFGRLLYEQRHHWILYTVAVLGILASGAVYPLQAYIFASVVNVFTLPVDELVSQGNFWAGMFGVLAASTFLSYFFMGSACHLIAVMVTKQYRQEYLDNLIRKRIAFFDDQGHSPGSLTARLSSDSTQIQQLMATEMSLAGIAIVNVVGCVIISFVYGWKLSLVGLFAALPLILAAGYLRVRLELEFDKTNAKVFENSSQFAAEAVGAFRTVSSLIMEDMIGHRYETLLKGHVASAFSSAKYGTLIFAASDSIELACMALTFWYGGTLLASREYDTVDFFVIYQAIVQGAIAAGQFFSFAPNMAQATGAANRIISMRPQKNASPPSYPPLSKPEEGVGIEFRNVYFTYKSREVPVLSNLSLQVQPGQFIALVGASGCGKSTTISLLERFYDASSGQILYNGQDITSLDPSEYRKQISLVSQEPTLYEGTIRENVALSVDTATDEDIEQACRDAQIHDFITSLPDGYAQRLGPRGMSLSGGQKQRLSLARALLRKPKLLLLDEATSSLDSESEKLVQEAIERAAGDGGRTVIAVAHRLATIQKADIIFVLGSGKVLERGDHQGLLRKRGVYWQMCQAQALDR</sequence>
<feature type="transmembrane region" description="Helical" evidence="10">
    <location>
        <begin position="77"/>
        <end position="101"/>
    </location>
</feature>
<dbReference type="InterPro" id="IPR017871">
    <property type="entry name" value="ABC_transporter-like_CS"/>
</dbReference>
<dbReference type="Proteomes" id="UP000291422">
    <property type="component" value="Unassembled WGS sequence"/>
</dbReference>
<dbReference type="GO" id="GO:0015421">
    <property type="term" value="F:ABC-type oligopeptide transporter activity"/>
    <property type="evidence" value="ECO:0007669"/>
    <property type="project" value="TreeGrafter"/>
</dbReference>
<dbReference type="InterPro" id="IPR003593">
    <property type="entry name" value="AAA+_ATPase"/>
</dbReference>
<feature type="transmembrane region" description="Helical" evidence="10">
    <location>
        <begin position="229"/>
        <end position="253"/>
    </location>
</feature>
<comment type="subcellular location">
    <subcellularLocation>
        <location evidence="1">Membrane</location>
        <topology evidence="1">Multi-pass membrane protein</topology>
    </subcellularLocation>
</comment>
<dbReference type="FunFam" id="1.20.1560.10:FF:000057">
    <property type="entry name" value="ABC multidrug transporter SitT"/>
    <property type="match status" value="1"/>
</dbReference>
<feature type="transmembrane region" description="Helical" evidence="10">
    <location>
        <begin position="911"/>
        <end position="931"/>
    </location>
</feature>
<keyword evidence="7 10" id="KW-1133">Transmembrane helix</keyword>
<dbReference type="FunFam" id="3.40.50.300:FF:000913">
    <property type="entry name" value="ABC multidrug transporter SitT"/>
    <property type="match status" value="1"/>
</dbReference>
<dbReference type="GO" id="GO:0016887">
    <property type="term" value="F:ATP hydrolysis activity"/>
    <property type="evidence" value="ECO:0007669"/>
    <property type="project" value="InterPro"/>
</dbReference>
<dbReference type="SUPFAM" id="SSF90123">
    <property type="entry name" value="ABC transporter transmembrane region"/>
    <property type="match status" value="2"/>
</dbReference>
<feature type="domain" description="ABC transmembrane type-1" evidence="12">
    <location>
        <begin position="81"/>
        <end position="374"/>
    </location>
</feature>
<feature type="region of interest" description="Disordered" evidence="9">
    <location>
        <begin position="1"/>
        <end position="20"/>
    </location>
</feature>
<comment type="similarity">
    <text evidence="2">Belongs to the ABC transporter superfamily. ABCB family. Multidrug resistance exporter (TC 3.A.1.201) subfamily.</text>
</comment>
<dbReference type="KEGG" id="aalt:CC77DRAFT_1062463"/>
<proteinExistence type="inferred from homology"/>
<dbReference type="PROSITE" id="PS00211">
    <property type="entry name" value="ABC_TRANSPORTER_1"/>
    <property type="match status" value="2"/>
</dbReference>
<keyword evidence="8 10" id="KW-0472">Membrane</keyword>
<dbReference type="GO" id="GO:0005524">
    <property type="term" value="F:ATP binding"/>
    <property type="evidence" value="ECO:0007669"/>
    <property type="project" value="UniProtKB-KW"/>
</dbReference>
<dbReference type="SMART" id="SM00382">
    <property type="entry name" value="AAA"/>
    <property type="match status" value="2"/>
</dbReference>
<feature type="compositionally biased region" description="Basic and acidic residues" evidence="9">
    <location>
        <begin position="34"/>
        <end position="52"/>
    </location>
</feature>
<dbReference type="Proteomes" id="UP000077248">
    <property type="component" value="Unassembled WGS sequence"/>
</dbReference>
<dbReference type="STRING" id="5599.A0A177DIY9"/>
<dbReference type="InterPro" id="IPR003439">
    <property type="entry name" value="ABC_transporter-like_ATP-bd"/>
</dbReference>
<evidence type="ECO:0000259" key="11">
    <source>
        <dbReference type="PROSITE" id="PS50893"/>
    </source>
</evidence>
<evidence type="ECO:0000256" key="7">
    <source>
        <dbReference type="ARBA" id="ARBA00022989"/>
    </source>
</evidence>
<dbReference type="GO" id="GO:0005743">
    <property type="term" value="C:mitochondrial inner membrane"/>
    <property type="evidence" value="ECO:0007669"/>
    <property type="project" value="TreeGrafter"/>
</dbReference>
<evidence type="ECO:0000256" key="4">
    <source>
        <dbReference type="ARBA" id="ARBA00022692"/>
    </source>
</evidence>
<evidence type="ECO:0000313" key="13">
    <source>
        <dbReference type="EMBL" id="OAG19307.1"/>
    </source>
</evidence>
<evidence type="ECO:0000256" key="10">
    <source>
        <dbReference type="SAM" id="Phobius"/>
    </source>
</evidence>
<dbReference type="InterPro" id="IPR036640">
    <property type="entry name" value="ABC1_TM_sf"/>
</dbReference>
<reference evidence="14" key="3">
    <citation type="journal article" date="2019" name="J. ISSAAS">
        <title>Genomics, evolutionary history and diagnostics of the Alternaria alternata species group including apple and Asian pear pathotypes.</title>
        <authorList>
            <person name="Armitage A.D."/>
            <person name="Cockerton H.M."/>
            <person name="Sreenivasaprasad S."/>
            <person name="Woodhall J."/>
            <person name="Lane C."/>
            <person name="Harrison R.J."/>
            <person name="Clarkson J.P."/>
        </authorList>
    </citation>
    <scope>NUCLEOTIDE SEQUENCE</scope>
    <source>
        <strain evidence="14">FERA 1177</strain>
    </source>
</reference>
<evidence type="ECO:0000256" key="9">
    <source>
        <dbReference type="SAM" id="MobiDB-lite"/>
    </source>
</evidence>
<keyword evidence="5" id="KW-0547">Nucleotide-binding</keyword>
<dbReference type="GeneID" id="29114115"/>
<feature type="transmembrane region" description="Helical" evidence="10">
    <location>
        <begin position="832"/>
        <end position="859"/>
    </location>
</feature>
<dbReference type="GO" id="GO:0090374">
    <property type="term" value="P:oligopeptide export from mitochondrion"/>
    <property type="evidence" value="ECO:0007669"/>
    <property type="project" value="TreeGrafter"/>
</dbReference>
<dbReference type="InterPro" id="IPR011527">
    <property type="entry name" value="ABC1_TM_dom"/>
</dbReference>
<feature type="transmembrane region" description="Helical" evidence="10">
    <location>
        <begin position="345"/>
        <end position="366"/>
    </location>
</feature>
<evidence type="ECO:0000256" key="1">
    <source>
        <dbReference type="ARBA" id="ARBA00004141"/>
    </source>
</evidence>
<keyword evidence="15" id="KW-1185">Reference proteome</keyword>
<evidence type="ECO:0000313" key="15">
    <source>
        <dbReference type="Proteomes" id="UP000077248"/>
    </source>
</evidence>
<keyword evidence="4 10" id="KW-0812">Transmembrane</keyword>
<dbReference type="InterPro" id="IPR039421">
    <property type="entry name" value="Type_1_exporter"/>
</dbReference>
<keyword evidence="3" id="KW-0813">Transport</keyword>
<dbReference type="SUPFAM" id="SSF52540">
    <property type="entry name" value="P-loop containing nucleoside triphosphate hydrolases"/>
    <property type="match status" value="3"/>
</dbReference>
<evidence type="ECO:0000259" key="12">
    <source>
        <dbReference type="PROSITE" id="PS50929"/>
    </source>
</evidence>
<dbReference type="PROSITE" id="PS50929">
    <property type="entry name" value="ABC_TM1F"/>
    <property type="match status" value="2"/>
</dbReference>
<gene>
    <name evidence="14" type="ORF">AA0117_g10284</name>
    <name evidence="13" type="ORF">CC77DRAFT_1062463</name>
</gene>
<evidence type="ECO:0000256" key="3">
    <source>
        <dbReference type="ARBA" id="ARBA00022448"/>
    </source>
</evidence>